<reference evidence="1 2" key="1">
    <citation type="journal article" date="2019" name="Microb. Cell Fact.">
        <title>Exploring novel herbicidin analogues by transcriptional regulator overexpression and MS/MS molecular networking.</title>
        <authorList>
            <person name="Shi Y."/>
            <person name="Gu R."/>
            <person name="Li Y."/>
            <person name="Wang X."/>
            <person name="Ren W."/>
            <person name="Li X."/>
            <person name="Wang L."/>
            <person name="Xie Y."/>
            <person name="Hong B."/>
        </authorList>
    </citation>
    <scope>NUCLEOTIDE SEQUENCE [LARGE SCALE GENOMIC DNA]</scope>
    <source>
        <strain evidence="1 2">US-43</strain>
    </source>
</reference>
<comment type="caution">
    <text evidence="1">The sequence shown here is derived from an EMBL/GenBank/DDBJ whole genome shotgun (WGS) entry which is preliminary data.</text>
</comment>
<evidence type="ECO:0000313" key="2">
    <source>
        <dbReference type="Proteomes" id="UP000327000"/>
    </source>
</evidence>
<dbReference type="EMBL" id="VOKX01000140">
    <property type="protein sequence ID" value="KAB7833126.1"/>
    <property type="molecule type" value="Genomic_DNA"/>
</dbReference>
<evidence type="ECO:0008006" key="3">
    <source>
        <dbReference type="Google" id="ProtNLM"/>
    </source>
</evidence>
<keyword evidence="2" id="KW-1185">Reference proteome</keyword>
<evidence type="ECO:0000313" key="1">
    <source>
        <dbReference type="EMBL" id="KAB7833126.1"/>
    </source>
</evidence>
<dbReference type="Proteomes" id="UP000327000">
    <property type="component" value="Unassembled WGS sequence"/>
</dbReference>
<sequence>MPEPSGKPGVHRPSKTGTARILAVSLLRWAARRPLPQQADGARRFAHSSDVRQTLTLLLLVETVTACCASAVLPPVFRACHAVFEALLVLAGFGAVAATARNPHLVSPSRLVLRTGCLGSLTVPGASVVSVTRAPRTVAGLGIRRVPGEPRAVACSAGGAVDLCLRLDPPVVLDLGKTGTTTRVDTVYLSADAPDALARAVREAAALRH</sequence>
<accession>A0A5N5VX62</accession>
<gene>
    <name evidence="1" type="ORF">FRZ00_33960</name>
</gene>
<protein>
    <recommendedName>
        <fullName evidence="3">PH domain-containing protein</fullName>
    </recommendedName>
</protein>
<name>A0A5N5VX62_STRMB</name>
<dbReference type="RefSeq" id="WP_152266190.1">
    <property type="nucleotide sequence ID" value="NZ_VOKX01000140.1"/>
</dbReference>
<dbReference type="OrthoDB" id="4249739at2"/>
<dbReference type="AlphaFoldDB" id="A0A5N5VX62"/>
<organism evidence="1 2">
    <name type="scientific">Streptomyces mobaraensis</name>
    <name type="common">Streptoverticillium mobaraense</name>
    <dbReference type="NCBI Taxonomy" id="35621"/>
    <lineage>
        <taxon>Bacteria</taxon>
        <taxon>Bacillati</taxon>
        <taxon>Actinomycetota</taxon>
        <taxon>Actinomycetes</taxon>
        <taxon>Kitasatosporales</taxon>
        <taxon>Streptomycetaceae</taxon>
        <taxon>Streptomyces</taxon>
    </lineage>
</organism>
<proteinExistence type="predicted"/>